<dbReference type="STRING" id="1391654.AKJ09_05559"/>
<keyword evidence="2" id="KW-1185">Reference proteome</keyword>
<evidence type="ECO:0000313" key="1">
    <source>
        <dbReference type="EMBL" id="AKU98895.1"/>
    </source>
</evidence>
<dbReference type="Proteomes" id="UP000064967">
    <property type="component" value="Chromosome"/>
</dbReference>
<organism evidence="1 2">
    <name type="scientific">Labilithrix luteola</name>
    <dbReference type="NCBI Taxonomy" id="1391654"/>
    <lineage>
        <taxon>Bacteria</taxon>
        <taxon>Pseudomonadati</taxon>
        <taxon>Myxococcota</taxon>
        <taxon>Polyangia</taxon>
        <taxon>Polyangiales</taxon>
        <taxon>Labilitrichaceae</taxon>
        <taxon>Labilithrix</taxon>
    </lineage>
</organism>
<name>A0A0K1PZD3_9BACT</name>
<gene>
    <name evidence="1" type="ORF">AKJ09_05559</name>
</gene>
<dbReference type="AlphaFoldDB" id="A0A0K1PZD3"/>
<evidence type="ECO:0000313" key="2">
    <source>
        <dbReference type="Proteomes" id="UP000064967"/>
    </source>
</evidence>
<protein>
    <submittedName>
        <fullName evidence="1">Uncharacterized protein</fullName>
    </submittedName>
</protein>
<accession>A0A0K1PZD3</accession>
<reference evidence="1 2" key="1">
    <citation type="submission" date="2015-08" db="EMBL/GenBank/DDBJ databases">
        <authorList>
            <person name="Babu N.S."/>
            <person name="Beckwith C.J."/>
            <person name="Beseler K.G."/>
            <person name="Brison A."/>
            <person name="Carone J.V."/>
            <person name="Caskin T.P."/>
            <person name="Diamond M."/>
            <person name="Durham M.E."/>
            <person name="Foxe J.M."/>
            <person name="Go M."/>
            <person name="Henderson B.A."/>
            <person name="Jones I.B."/>
            <person name="McGettigan J.A."/>
            <person name="Micheletti S.J."/>
            <person name="Nasrallah M.E."/>
            <person name="Ortiz D."/>
            <person name="Piller C.R."/>
            <person name="Privatt S.R."/>
            <person name="Schneider S.L."/>
            <person name="Sharp S."/>
            <person name="Smith T.C."/>
            <person name="Stanton J.D."/>
            <person name="Ullery H.E."/>
            <person name="Wilson R.J."/>
            <person name="Serrano M.G."/>
            <person name="Buck G."/>
            <person name="Lee V."/>
            <person name="Wang Y."/>
            <person name="Carvalho R."/>
            <person name="Voegtly L."/>
            <person name="Shi R."/>
            <person name="Duckworth R."/>
            <person name="Johnson A."/>
            <person name="Loviza R."/>
            <person name="Walstead R."/>
            <person name="Shah Z."/>
            <person name="Kiflezghi M."/>
            <person name="Wade K."/>
            <person name="Ball S.L."/>
            <person name="Bradley K.W."/>
            <person name="Asai D.J."/>
            <person name="Bowman C.A."/>
            <person name="Russell D.A."/>
            <person name="Pope W.H."/>
            <person name="Jacobs-Sera D."/>
            <person name="Hendrix R.W."/>
            <person name="Hatfull G.F."/>
        </authorList>
    </citation>
    <scope>NUCLEOTIDE SEQUENCE [LARGE SCALE GENOMIC DNA]</scope>
    <source>
        <strain evidence="1 2">DSM 27648</strain>
    </source>
</reference>
<sequence>MATKTGSSCSGIPLTPSCTHAGVKNRERVRIPYGAESVA</sequence>
<proteinExistence type="predicted"/>
<dbReference type="KEGG" id="llu:AKJ09_05559"/>
<dbReference type="EMBL" id="CP012333">
    <property type="protein sequence ID" value="AKU98895.1"/>
    <property type="molecule type" value="Genomic_DNA"/>
</dbReference>